<gene>
    <name evidence="1" type="ORF">ALC53_04342</name>
</gene>
<evidence type="ECO:0000313" key="1">
    <source>
        <dbReference type="EMBL" id="KYM85981.1"/>
    </source>
</evidence>
<organism evidence="1 2">
    <name type="scientific">Atta colombica</name>
    <dbReference type="NCBI Taxonomy" id="520822"/>
    <lineage>
        <taxon>Eukaryota</taxon>
        <taxon>Metazoa</taxon>
        <taxon>Ecdysozoa</taxon>
        <taxon>Arthropoda</taxon>
        <taxon>Hexapoda</taxon>
        <taxon>Insecta</taxon>
        <taxon>Pterygota</taxon>
        <taxon>Neoptera</taxon>
        <taxon>Endopterygota</taxon>
        <taxon>Hymenoptera</taxon>
        <taxon>Apocrita</taxon>
        <taxon>Aculeata</taxon>
        <taxon>Formicoidea</taxon>
        <taxon>Formicidae</taxon>
        <taxon>Myrmicinae</taxon>
        <taxon>Atta</taxon>
    </lineage>
</organism>
<protein>
    <submittedName>
        <fullName evidence="1">Uncharacterized protein</fullName>
    </submittedName>
</protein>
<keyword evidence="2" id="KW-1185">Reference proteome</keyword>
<evidence type="ECO:0000313" key="2">
    <source>
        <dbReference type="Proteomes" id="UP000078540"/>
    </source>
</evidence>
<reference evidence="1 2" key="1">
    <citation type="submission" date="2015-09" db="EMBL/GenBank/DDBJ databases">
        <title>Atta colombica WGS genome.</title>
        <authorList>
            <person name="Nygaard S."/>
            <person name="Hu H."/>
            <person name="Boomsma J."/>
            <person name="Zhang G."/>
        </authorList>
    </citation>
    <scope>NUCLEOTIDE SEQUENCE [LARGE SCALE GENOMIC DNA]</scope>
    <source>
        <strain evidence="1">Treedump-2</strain>
        <tissue evidence="1">Whole body</tissue>
    </source>
</reference>
<dbReference type="EMBL" id="KQ976446">
    <property type="protein sequence ID" value="KYM85981.1"/>
    <property type="molecule type" value="Genomic_DNA"/>
</dbReference>
<sequence>MNWQVILCGLTHFSPIELRPRWKSRALTKTLLGRREGWMRIFESEEIYGTVITLELKRESEDEMSSLQDLLITMGYAPYCEDSVNNTWHPVII</sequence>
<dbReference type="Proteomes" id="UP000078540">
    <property type="component" value="Unassembled WGS sequence"/>
</dbReference>
<name>A0A151I4Z0_9HYME</name>
<proteinExistence type="predicted"/>
<dbReference type="STRING" id="520822.A0A151I4Z0"/>
<dbReference type="AlphaFoldDB" id="A0A151I4Z0"/>
<accession>A0A151I4Z0</accession>